<feature type="region of interest" description="Disordered" evidence="1">
    <location>
        <begin position="197"/>
        <end position="243"/>
    </location>
</feature>
<dbReference type="WBParaSite" id="nRc.2.0.1.t25712-RA">
    <property type="protein sequence ID" value="nRc.2.0.1.t25712-RA"/>
    <property type="gene ID" value="nRc.2.0.1.g25712"/>
</dbReference>
<organism evidence="2 3">
    <name type="scientific">Romanomermis culicivorax</name>
    <name type="common">Nematode worm</name>
    <dbReference type="NCBI Taxonomy" id="13658"/>
    <lineage>
        <taxon>Eukaryota</taxon>
        <taxon>Metazoa</taxon>
        <taxon>Ecdysozoa</taxon>
        <taxon>Nematoda</taxon>
        <taxon>Enoplea</taxon>
        <taxon>Dorylaimia</taxon>
        <taxon>Mermithida</taxon>
        <taxon>Mermithoidea</taxon>
        <taxon>Mermithidae</taxon>
        <taxon>Romanomermis</taxon>
    </lineage>
</organism>
<name>A0A915JHZ5_ROMCU</name>
<dbReference type="Proteomes" id="UP000887565">
    <property type="component" value="Unplaced"/>
</dbReference>
<protein>
    <submittedName>
        <fullName evidence="3">Uncharacterized protein</fullName>
    </submittedName>
</protein>
<accession>A0A915JHZ5</accession>
<evidence type="ECO:0000256" key="1">
    <source>
        <dbReference type="SAM" id="MobiDB-lite"/>
    </source>
</evidence>
<evidence type="ECO:0000313" key="3">
    <source>
        <dbReference type="WBParaSite" id="nRc.2.0.1.t25712-RA"/>
    </source>
</evidence>
<proteinExistence type="predicted"/>
<evidence type="ECO:0000313" key="2">
    <source>
        <dbReference type="Proteomes" id="UP000887565"/>
    </source>
</evidence>
<reference evidence="3" key="1">
    <citation type="submission" date="2022-11" db="UniProtKB">
        <authorList>
            <consortium name="WormBaseParasite"/>
        </authorList>
    </citation>
    <scope>IDENTIFICATION</scope>
</reference>
<sequence>MGRSEKKKRQDARVKAAVQAALAKIDAKKAATGAPPGVIPKTGKIVQQQASPVQQQQPLPPIKGVSKAVLAKVGKFKVFDAQVHNARKNRREIREPGASRTNISSSVVQWYSDSEVPPSVVHLSVAPTTTRVASFLIVQIQNQQMAAANVVPKTKRVDAVLPNLAPAPKKAPQLQQVQIAAAAAVAAAAAITAINETPPVPQPQQVKKIAAIDDGGMDSAQEVETGGEEDDKQKASGKQAATA</sequence>
<dbReference type="AlphaFoldDB" id="A0A915JHZ5"/>
<keyword evidence="2" id="KW-1185">Reference proteome</keyword>